<gene>
    <name evidence="2" type="ORF">SeLEV6574_g02931</name>
</gene>
<dbReference type="OrthoDB" id="2585512at2759"/>
<dbReference type="InterPro" id="IPR032675">
    <property type="entry name" value="LRR_dom_sf"/>
</dbReference>
<sequence>MESIETPASEITESNHRHQLSLPTELLLAVFEHVRELRTLSSLCRASKSFNQLAIPILYNTIDNVAHHQKSKLRTSIVCMKSRPPHLYHQDALPYTKNLGLVASDLAWTSPLDESFMNVATLYLYLNSPLWNQNAWSSLPHSLRTLKLRFGALAAQAGTDQTWEDQNWQAVGVSCPIISTLHVEGAWGALAKNLAPFISTLKLKSFSLSMAYARHLPQVGQVALNALAARSGWTLNTLSLRKMDITLIASLDKLFPALKDILLNEVTVSGDSQFAFTHPVNSLVFMACEAQKFVDVGNIIKHSHYSLETLRIIDSGSFVFNDSVLPDLKSLKTLSLIGEVAQRAGLVLLLHTRFDHLTYLALSLSSNLPSSNDMLDLILQCRNLSWLDLNGFDVTDRFVYDAITRLDKLEHMDVNITQPMDGDNFLQAVAARRQNGGKVVLHYGAPLKFVSGGALEGIRVQEFQSGAGESSTLRQRVDDAINGVAVATGRLMGSPTWQGQNF</sequence>
<evidence type="ECO:0000313" key="2">
    <source>
        <dbReference type="EMBL" id="TPX46963.1"/>
    </source>
</evidence>
<accession>A0A507D670</accession>
<dbReference type="AlphaFoldDB" id="A0A507D670"/>
<dbReference type="Pfam" id="PF12937">
    <property type="entry name" value="F-box-like"/>
    <property type="match status" value="1"/>
</dbReference>
<comment type="caution">
    <text evidence="2">The sequence shown here is derived from an EMBL/GenBank/DDBJ whole genome shotgun (WGS) entry which is preliminary data.</text>
</comment>
<dbReference type="EMBL" id="QEAM01000089">
    <property type="protein sequence ID" value="TPX46963.1"/>
    <property type="molecule type" value="Genomic_DNA"/>
</dbReference>
<proteinExistence type="predicted"/>
<evidence type="ECO:0000259" key="1">
    <source>
        <dbReference type="Pfam" id="PF12937"/>
    </source>
</evidence>
<feature type="domain" description="F-box" evidence="1">
    <location>
        <begin position="21"/>
        <end position="62"/>
    </location>
</feature>
<protein>
    <recommendedName>
        <fullName evidence="1">F-box domain-containing protein</fullName>
    </recommendedName>
</protein>
<dbReference type="SUPFAM" id="SSF52047">
    <property type="entry name" value="RNI-like"/>
    <property type="match status" value="1"/>
</dbReference>
<dbReference type="Proteomes" id="UP000320475">
    <property type="component" value="Unassembled WGS sequence"/>
</dbReference>
<reference evidence="2 3" key="1">
    <citation type="journal article" date="2019" name="Sci. Rep.">
        <title>Comparative genomics of chytrid fungi reveal insights into the obligate biotrophic and pathogenic lifestyle of Synchytrium endobioticum.</title>
        <authorList>
            <person name="van de Vossenberg B.T.L.H."/>
            <person name="Warris S."/>
            <person name="Nguyen H.D.T."/>
            <person name="van Gent-Pelzer M.P.E."/>
            <person name="Joly D.L."/>
            <person name="van de Geest H.C."/>
            <person name="Bonants P.J.M."/>
            <person name="Smith D.S."/>
            <person name="Levesque C.A."/>
            <person name="van der Lee T.A.J."/>
        </authorList>
    </citation>
    <scope>NUCLEOTIDE SEQUENCE [LARGE SCALE GENOMIC DNA]</scope>
    <source>
        <strain evidence="2 3">LEV6574</strain>
    </source>
</reference>
<evidence type="ECO:0000313" key="3">
    <source>
        <dbReference type="Proteomes" id="UP000320475"/>
    </source>
</evidence>
<dbReference type="Gene3D" id="3.80.10.10">
    <property type="entry name" value="Ribonuclease Inhibitor"/>
    <property type="match status" value="1"/>
</dbReference>
<name>A0A507D670_9FUNG</name>
<organism evidence="2 3">
    <name type="scientific">Synchytrium endobioticum</name>
    <dbReference type="NCBI Taxonomy" id="286115"/>
    <lineage>
        <taxon>Eukaryota</taxon>
        <taxon>Fungi</taxon>
        <taxon>Fungi incertae sedis</taxon>
        <taxon>Chytridiomycota</taxon>
        <taxon>Chytridiomycota incertae sedis</taxon>
        <taxon>Chytridiomycetes</taxon>
        <taxon>Synchytriales</taxon>
        <taxon>Synchytriaceae</taxon>
        <taxon>Synchytrium</taxon>
    </lineage>
</organism>
<dbReference type="InterPro" id="IPR001810">
    <property type="entry name" value="F-box_dom"/>
</dbReference>